<sequence length="187" mass="20047">MGEQHDLRRIFGQFASGVTVITCRNGDGAPHGATVNAFTAVSLEPRLCQVTMTRRSKACTYLSGAPFAVNVLAGDQVDTAMHFAGRPCVRDPAWAEGPTAPILTGTSATLSCRPWAEYDGGDHIIFIGEIVDAVVHDKPPLIFYRSTFHSLGPPSAHMTWAGSADDPEIGWFDAATSFTPIHLPHTV</sequence>
<dbReference type="SUPFAM" id="SSF50475">
    <property type="entry name" value="FMN-binding split barrel"/>
    <property type="match status" value="1"/>
</dbReference>
<organism evidence="4 5">
    <name type="scientific">Mycobacterium aquaticum</name>
    <dbReference type="NCBI Taxonomy" id="1927124"/>
    <lineage>
        <taxon>Bacteria</taxon>
        <taxon>Bacillati</taxon>
        <taxon>Actinomycetota</taxon>
        <taxon>Actinomycetes</taxon>
        <taxon>Mycobacteriales</taxon>
        <taxon>Mycobacteriaceae</taxon>
        <taxon>Mycobacterium</taxon>
    </lineage>
</organism>
<dbReference type="Gene3D" id="2.30.110.10">
    <property type="entry name" value="Electron Transport, Fmn-binding Protein, Chain A"/>
    <property type="match status" value="1"/>
</dbReference>
<dbReference type="Pfam" id="PF01613">
    <property type="entry name" value="Flavin_Reduct"/>
    <property type="match status" value="1"/>
</dbReference>
<protein>
    <submittedName>
        <fullName evidence="4">Flavin reductase</fullName>
    </submittedName>
</protein>
<dbReference type="InterPro" id="IPR050268">
    <property type="entry name" value="NADH-dep_flavin_reductase"/>
</dbReference>
<accession>A0A1X0BAA8</accession>
<dbReference type="PANTHER" id="PTHR30466:SF1">
    <property type="entry name" value="FMN REDUCTASE (NADH) RUTF"/>
    <property type="match status" value="1"/>
</dbReference>
<evidence type="ECO:0000313" key="4">
    <source>
        <dbReference type="EMBL" id="ORA39135.1"/>
    </source>
</evidence>
<keyword evidence="5" id="KW-1185">Reference proteome</keyword>
<name>A0A1X0BAA8_9MYCO</name>
<dbReference type="GO" id="GO:0042602">
    <property type="term" value="F:riboflavin reductase (NADPH) activity"/>
    <property type="evidence" value="ECO:0007669"/>
    <property type="project" value="TreeGrafter"/>
</dbReference>
<dbReference type="RefSeq" id="WP_083160236.1">
    <property type="nucleotide sequence ID" value="NZ_MVHF01000002.1"/>
</dbReference>
<comment type="caution">
    <text evidence="4">The sequence shown here is derived from an EMBL/GenBank/DDBJ whole genome shotgun (WGS) entry which is preliminary data.</text>
</comment>
<dbReference type="OrthoDB" id="9792858at2"/>
<evidence type="ECO:0000256" key="1">
    <source>
        <dbReference type="ARBA" id="ARBA00008898"/>
    </source>
</evidence>
<reference evidence="4 5" key="1">
    <citation type="submission" date="2017-02" db="EMBL/GenBank/DDBJ databases">
        <title>The new phylogeny of genus Mycobacterium.</title>
        <authorList>
            <person name="Tortoli E."/>
            <person name="Trovato A."/>
            <person name="Cirillo D.M."/>
        </authorList>
    </citation>
    <scope>NUCLEOTIDE SEQUENCE [LARGE SCALE GENOMIC DNA]</scope>
    <source>
        <strain evidence="4 5">RW6</strain>
    </source>
</reference>
<dbReference type="InterPro" id="IPR002563">
    <property type="entry name" value="Flavin_Rdtase-like_dom"/>
</dbReference>
<evidence type="ECO:0000313" key="5">
    <source>
        <dbReference type="Proteomes" id="UP000192448"/>
    </source>
</evidence>
<dbReference type="AlphaFoldDB" id="A0A1X0BAA8"/>
<gene>
    <name evidence="4" type="ORF">BST13_02325</name>
</gene>
<keyword evidence="2" id="KW-0560">Oxidoreductase</keyword>
<feature type="domain" description="Flavin reductase like" evidence="3">
    <location>
        <begin position="11"/>
        <end position="150"/>
    </location>
</feature>
<dbReference type="PANTHER" id="PTHR30466">
    <property type="entry name" value="FLAVIN REDUCTASE"/>
    <property type="match status" value="1"/>
</dbReference>
<dbReference type="SMART" id="SM00903">
    <property type="entry name" value="Flavin_Reduct"/>
    <property type="match status" value="1"/>
</dbReference>
<proteinExistence type="inferred from homology"/>
<dbReference type="InterPro" id="IPR012349">
    <property type="entry name" value="Split_barrel_FMN-bd"/>
</dbReference>
<evidence type="ECO:0000256" key="2">
    <source>
        <dbReference type="ARBA" id="ARBA00023002"/>
    </source>
</evidence>
<evidence type="ECO:0000259" key="3">
    <source>
        <dbReference type="SMART" id="SM00903"/>
    </source>
</evidence>
<dbReference type="EMBL" id="MVHF01000002">
    <property type="protein sequence ID" value="ORA39135.1"/>
    <property type="molecule type" value="Genomic_DNA"/>
</dbReference>
<comment type="similarity">
    <text evidence="1">Belongs to the non-flavoprotein flavin reductase family.</text>
</comment>
<dbReference type="STRING" id="1927124.BST13_02325"/>
<dbReference type="GO" id="GO:0010181">
    <property type="term" value="F:FMN binding"/>
    <property type="evidence" value="ECO:0007669"/>
    <property type="project" value="InterPro"/>
</dbReference>
<dbReference type="Proteomes" id="UP000192448">
    <property type="component" value="Unassembled WGS sequence"/>
</dbReference>